<dbReference type="AlphaFoldDB" id="A0A0F9PZR9"/>
<gene>
    <name evidence="1" type="ORF">LCGC14_1155430</name>
</gene>
<accession>A0A0F9PZR9</accession>
<proteinExistence type="predicted"/>
<reference evidence="1" key="1">
    <citation type="journal article" date="2015" name="Nature">
        <title>Complex archaea that bridge the gap between prokaryotes and eukaryotes.</title>
        <authorList>
            <person name="Spang A."/>
            <person name="Saw J.H."/>
            <person name="Jorgensen S.L."/>
            <person name="Zaremba-Niedzwiedzka K."/>
            <person name="Martijn J."/>
            <person name="Lind A.E."/>
            <person name="van Eijk R."/>
            <person name="Schleper C."/>
            <person name="Guy L."/>
            <person name="Ettema T.J."/>
        </authorList>
    </citation>
    <scope>NUCLEOTIDE SEQUENCE</scope>
</reference>
<organism evidence="1">
    <name type="scientific">marine sediment metagenome</name>
    <dbReference type="NCBI Taxonomy" id="412755"/>
    <lineage>
        <taxon>unclassified sequences</taxon>
        <taxon>metagenomes</taxon>
        <taxon>ecological metagenomes</taxon>
    </lineage>
</organism>
<dbReference type="EMBL" id="LAZR01005589">
    <property type="protein sequence ID" value="KKM98697.1"/>
    <property type="molecule type" value="Genomic_DNA"/>
</dbReference>
<name>A0A0F9PZR9_9ZZZZ</name>
<protein>
    <submittedName>
        <fullName evidence="1">Uncharacterized protein</fullName>
    </submittedName>
</protein>
<sequence length="140" mass="15765">MKRWFVLTVVGLIMAAFALPAWAGTYKPIFEVDAPAVELPDCMELPVIDREQFTQIEIIRWEDGAIGVAFQADLPDGVSYTEFYRYGEAGPELGEIAVTSNGRQINLYKENGEFKPYLYLGGEFIEFPCDGEPKIKEMSL</sequence>
<comment type="caution">
    <text evidence="1">The sequence shown here is derived from an EMBL/GenBank/DDBJ whole genome shotgun (WGS) entry which is preliminary data.</text>
</comment>
<evidence type="ECO:0000313" key="1">
    <source>
        <dbReference type="EMBL" id="KKM98697.1"/>
    </source>
</evidence>